<dbReference type="InterPro" id="IPR012816">
    <property type="entry name" value="NADAR"/>
</dbReference>
<dbReference type="SUPFAM" id="SSF143990">
    <property type="entry name" value="YbiA-like"/>
    <property type="match status" value="1"/>
</dbReference>
<reference evidence="2 3" key="1">
    <citation type="submission" date="2024-01" db="EMBL/GenBank/DDBJ databases">
        <title>Comparative genomics of Cryptococcus and Kwoniella reveals pathogenesis evolution and contrasting modes of karyotype evolution via chromosome fusion or intercentromeric recombination.</title>
        <authorList>
            <person name="Coelho M.A."/>
            <person name="David-Palma M."/>
            <person name="Shea T."/>
            <person name="Bowers K."/>
            <person name="McGinley-Smith S."/>
            <person name="Mohammad A.W."/>
            <person name="Gnirke A."/>
            <person name="Yurkov A.M."/>
            <person name="Nowrousian M."/>
            <person name="Sun S."/>
            <person name="Cuomo C.A."/>
            <person name="Heitman J."/>
        </authorList>
    </citation>
    <scope>NUCLEOTIDE SEQUENCE [LARGE SCALE GENOMIC DNA]</scope>
    <source>
        <strain evidence="2 3">CBS 6074</strain>
    </source>
</reference>
<dbReference type="CDD" id="cd15457">
    <property type="entry name" value="NADAR"/>
    <property type="match status" value="1"/>
</dbReference>
<dbReference type="NCBIfam" id="TIGR02464">
    <property type="entry name" value="ribofla_fusion"/>
    <property type="match status" value="1"/>
</dbReference>
<evidence type="ECO:0000313" key="3">
    <source>
        <dbReference type="Proteomes" id="UP001355207"/>
    </source>
</evidence>
<protein>
    <recommendedName>
        <fullName evidence="1">NADAR domain-containing protein</fullName>
    </recommendedName>
</protein>
<dbReference type="Pfam" id="PF08719">
    <property type="entry name" value="NADAR"/>
    <property type="match status" value="1"/>
</dbReference>
<organism evidence="2 3">
    <name type="scientific">Kwoniella dendrophila CBS 6074</name>
    <dbReference type="NCBI Taxonomy" id="1295534"/>
    <lineage>
        <taxon>Eukaryota</taxon>
        <taxon>Fungi</taxon>
        <taxon>Dikarya</taxon>
        <taxon>Basidiomycota</taxon>
        <taxon>Agaricomycotina</taxon>
        <taxon>Tremellomycetes</taxon>
        <taxon>Tremellales</taxon>
        <taxon>Cryptococcaceae</taxon>
        <taxon>Kwoniella</taxon>
    </lineage>
</organism>
<sequence>MTLSKERLDPHLGHPYILFYHWEVNSETPLLLACMSQWFATSFKDPDHPHLTFPTTEHYMMYGKALVFDPEVADEIAKAPTPEEAKARGRKIRNFNREKWDETCDGIVEKGNYLKFSQNGDLRGIIVKTEGRTLVEASPTDRIWGIGFGVNDAEGKEDQWGTNRMGLALTRARDQIVRESKNEV</sequence>
<evidence type="ECO:0000259" key="1">
    <source>
        <dbReference type="Pfam" id="PF08719"/>
    </source>
</evidence>
<proteinExistence type="predicted"/>
<accession>A0AAX4K0M0</accession>
<gene>
    <name evidence="2" type="ORF">L201_005604</name>
</gene>
<name>A0AAX4K0M0_9TREE</name>
<dbReference type="EMBL" id="CP144104">
    <property type="protein sequence ID" value="WWC90668.1"/>
    <property type="molecule type" value="Genomic_DNA"/>
</dbReference>
<dbReference type="AlphaFoldDB" id="A0AAX4K0M0"/>
<dbReference type="InterPro" id="IPR037238">
    <property type="entry name" value="YbiA-like_sf"/>
</dbReference>
<evidence type="ECO:0000313" key="2">
    <source>
        <dbReference type="EMBL" id="WWC90668.1"/>
    </source>
</evidence>
<dbReference type="GeneID" id="91096274"/>
<dbReference type="Proteomes" id="UP001355207">
    <property type="component" value="Chromosome 7"/>
</dbReference>
<dbReference type="Gene3D" id="1.10.357.40">
    <property type="entry name" value="YbiA-like"/>
    <property type="match status" value="1"/>
</dbReference>
<feature type="domain" description="NADAR" evidence="1">
    <location>
        <begin position="33"/>
        <end position="176"/>
    </location>
</feature>
<dbReference type="RefSeq" id="XP_066077431.1">
    <property type="nucleotide sequence ID" value="XM_066221334.1"/>
</dbReference>
<keyword evidence="3" id="KW-1185">Reference proteome</keyword>